<reference evidence="2 3" key="1">
    <citation type="journal article" date="2024" name="Int. J. Syst. Evol. Microbiol.">
        <title>Lacrimispora brassicae sp. nov. isolated from fermented cabbage, and proposal of Clostridium indicum Gundawar et al. 2019 and Clostridium methoxybenzovorans Mechichi et al. 1999 as heterotypic synonyms of Lacrimispora amygdalina (Parshina et al. 2003) Haas and Blanchard 2020 and Lacrimispora indolis (McClung and McCoy 1957) Haas and Blanchard 2020, respectively.</title>
        <authorList>
            <person name="Kobayashi H."/>
            <person name="Tanizawa Y."/>
            <person name="Sakamoto M."/>
            <person name="Ohkuma M."/>
            <person name="Tohno M."/>
        </authorList>
    </citation>
    <scope>NUCLEOTIDE SEQUENCE [LARGE SCALE GENOMIC DNA]</scope>
    <source>
        <strain evidence="2 3">DSM 12857</strain>
    </source>
</reference>
<dbReference type="PROSITE" id="PS51186">
    <property type="entry name" value="GNAT"/>
    <property type="match status" value="1"/>
</dbReference>
<evidence type="ECO:0000259" key="1">
    <source>
        <dbReference type="PROSITE" id="PS51186"/>
    </source>
</evidence>
<dbReference type="Pfam" id="PF00583">
    <property type="entry name" value="Acetyltransf_1"/>
    <property type="match status" value="1"/>
</dbReference>
<name>A0ABQ5LZT8_9FIRM</name>
<dbReference type="CDD" id="cd04301">
    <property type="entry name" value="NAT_SF"/>
    <property type="match status" value="1"/>
</dbReference>
<dbReference type="InterPro" id="IPR000182">
    <property type="entry name" value="GNAT_dom"/>
</dbReference>
<dbReference type="EMBL" id="BRPJ01000004">
    <property type="protein sequence ID" value="GLB28254.1"/>
    <property type="molecule type" value="Genomic_DNA"/>
</dbReference>
<dbReference type="RefSeq" id="WP_346064423.1">
    <property type="nucleotide sequence ID" value="NZ_BRPJ01000004.1"/>
</dbReference>
<organism evidence="2 3">
    <name type="scientific">Lacrimispora amygdalina</name>
    <dbReference type="NCBI Taxonomy" id="253257"/>
    <lineage>
        <taxon>Bacteria</taxon>
        <taxon>Bacillati</taxon>
        <taxon>Bacillota</taxon>
        <taxon>Clostridia</taxon>
        <taxon>Lachnospirales</taxon>
        <taxon>Lachnospiraceae</taxon>
        <taxon>Lacrimispora</taxon>
    </lineage>
</organism>
<dbReference type="PANTHER" id="PTHR43415">
    <property type="entry name" value="SPERMIDINE N(1)-ACETYLTRANSFERASE"/>
    <property type="match status" value="1"/>
</dbReference>
<dbReference type="PANTHER" id="PTHR43415:SF3">
    <property type="entry name" value="GNAT-FAMILY ACETYLTRANSFERASE"/>
    <property type="match status" value="1"/>
</dbReference>
<dbReference type="SUPFAM" id="SSF55729">
    <property type="entry name" value="Acyl-CoA N-acyltransferases (Nat)"/>
    <property type="match status" value="1"/>
</dbReference>
<gene>
    <name evidence="2" type="ORF">LAD12857_01770</name>
</gene>
<evidence type="ECO:0000313" key="2">
    <source>
        <dbReference type="EMBL" id="GLB28254.1"/>
    </source>
</evidence>
<dbReference type="Gene3D" id="3.40.630.30">
    <property type="match status" value="1"/>
</dbReference>
<protein>
    <submittedName>
        <fullName evidence="2">N-acetyltransferase</fullName>
    </submittedName>
</protein>
<keyword evidence="3" id="KW-1185">Reference proteome</keyword>
<dbReference type="Proteomes" id="UP001419084">
    <property type="component" value="Unassembled WGS sequence"/>
</dbReference>
<feature type="domain" description="N-acetyltransferase" evidence="1">
    <location>
        <begin position="1"/>
        <end position="164"/>
    </location>
</feature>
<comment type="caution">
    <text evidence="2">The sequence shown here is derived from an EMBL/GenBank/DDBJ whole genome shotgun (WGS) entry which is preliminary data.</text>
</comment>
<accession>A0ABQ5LZT8</accession>
<evidence type="ECO:0000313" key="3">
    <source>
        <dbReference type="Proteomes" id="UP001419084"/>
    </source>
</evidence>
<dbReference type="InterPro" id="IPR016181">
    <property type="entry name" value="Acyl_CoA_acyltransferase"/>
</dbReference>
<proteinExistence type="predicted"/>
<sequence length="164" mass="19044">MKIRTVRPEDADLLIKMLKQLDTETSFMMYEPGERTATADDMKNRIEQWERSGSLFLLLENESGLAGFLSASRGEPRRIRHSAYLVIGILKDYRGHGYGAMLFQKMEQWARENGITRLELTVMAENEQARHLYEKMGFIIEGKKERSMIVDGRAVDEYYMAKLL</sequence>